<dbReference type="EMBL" id="LAZR01066784">
    <property type="protein sequence ID" value="KKK52894.1"/>
    <property type="molecule type" value="Genomic_DNA"/>
</dbReference>
<evidence type="ECO:0000313" key="1">
    <source>
        <dbReference type="EMBL" id="KKK52894.1"/>
    </source>
</evidence>
<organism evidence="1">
    <name type="scientific">marine sediment metagenome</name>
    <dbReference type="NCBI Taxonomy" id="412755"/>
    <lineage>
        <taxon>unclassified sequences</taxon>
        <taxon>metagenomes</taxon>
        <taxon>ecological metagenomes</taxon>
    </lineage>
</organism>
<dbReference type="AlphaFoldDB" id="A0A0F8YFI6"/>
<reference evidence="1" key="1">
    <citation type="journal article" date="2015" name="Nature">
        <title>Complex archaea that bridge the gap between prokaryotes and eukaryotes.</title>
        <authorList>
            <person name="Spang A."/>
            <person name="Saw J.H."/>
            <person name="Jorgensen S.L."/>
            <person name="Zaremba-Niedzwiedzka K."/>
            <person name="Martijn J."/>
            <person name="Lind A.E."/>
            <person name="van Eijk R."/>
            <person name="Schleper C."/>
            <person name="Guy L."/>
            <person name="Ettema T.J."/>
        </authorList>
    </citation>
    <scope>NUCLEOTIDE SEQUENCE</scope>
</reference>
<accession>A0A0F8YFI6</accession>
<proteinExistence type="predicted"/>
<gene>
    <name evidence="1" type="ORF">LCGC14_3100320</name>
</gene>
<protein>
    <submittedName>
        <fullName evidence="1">Uncharacterized protein</fullName>
    </submittedName>
</protein>
<name>A0A0F8YFI6_9ZZZZ</name>
<comment type="caution">
    <text evidence="1">The sequence shown here is derived from an EMBL/GenBank/DDBJ whole genome shotgun (WGS) entry which is preliminary data.</text>
</comment>
<sequence length="96" mass="11376">MRLRIPTPTRFYGTAETVVWVRAAGTLEADERVRNPDHLAPMFVRPELRLLGKAPGVRRLARRVFEYMAPGYYEYEIARTKHMDLVLLQEWEVYHM</sequence>
<feature type="non-terminal residue" evidence="1">
    <location>
        <position position="96"/>
    </location>
</feature>